<dbReference type="Proteomes" id="UP000824469">
    <property type="component" value="Unassembled WGS sequence"/>
</dbReference>
<sequence length="73" mass="8390">SQKLIFIGYNEETLGYRLMDLKTKKVYTSKDVEFFLKKEVENPPPNSPDVYYSPVVKKEATIPTNDESDDGND</sequence>
<evidence type="ECO:0000259" key="2">
    <source>
        <dbReference type="Pfam" id="PF25597"/>
    </source>
</evidence>
<feature type="domain" description="Retroviral polymerase SH3-like" evidence="2">
    <location>
        <begin position="1"/>
        <end position="40"/>
    </location>
</feature>
<comment type="caution">
    <text evidence="3">The sequence shown here is derived from an EMBL/GenBank/DDBJ whole genome shotgun (WGS) entry which is preliminary data.</text>
</comment>
<evidence type="ECO:0000313" key="4">
    <source>
        <dbReference type="Proteomes" id="UP000824469"/>
    </source>
</evidence>
<reference evidence="3 4" key="1">
    <citation type="journal article" date="2021" name="Nat. Plants">
        <title>The Taxus genome provides insights into paclitaxel biosynthesis.</title>
        <authorList>
            <person name="Xiong X."/>
            <person name="Gou J."/>
            <person name="Liao Q."/>
            <person name="Li Y."/>
            <person name="Zhou Q."/>
            <person name="Bi G."/>
            <person name="Li C."/>
            <person name="Du R."/>
            <person name="Wang X."/>
            <person name="Sun T."/>
            <person name="Guo L."/>
            <person name="Liang H."/>
            <person name="Lu P."/>
            <person name="Wu Y."/>
            <person name="Zhang Z."/>
            <person name="Ro D.K."/>
            <person name="Shang Y."/>
            <person name="Huang S."/>
            <person name="Yan J."/>
        </authorList>
    </citation>
    <scope>NUCLEOTIDE SEQUENCE [LARGE SCALE GENOMIC DNA]</scope>
    <source>
        <strain evidence="3">Ta-2019</strain>
    </source>
</reference>
<dbReference type="EMBL" id="JAHRHJ020000003">
    <property type="protein sequence ID" value="KAH9322619.1"/>
    <property type="molecule type" value="Genomic_DNA"/>
</dbReference>
<dbReference type="InterPro" id="IPR057670">
    <property type="entry name" value="SH3_retrovirus"/>
</dbReference>
<evidence type="ECO:0000313" key="3">
    <source>
        <dbReference type="EMBL" id="KAH9322619.1"/>
    </source>
</evidence>
<organism evidence="3 4">
    <name type="scientific">Taxus chinensis</name>
    <name type="common">Chinese yew</name>
    <name type="synonym">Taxus wallichiana var. chinensis</name>
    <dbReference type="NCBI Taxonomy" id="29808"/>
    <lineage>
        <taxon>Eukaryota</taxon>
        <taxon>Viridiplantae</taxon>
        <taxon>Streptophyta</taxon>
        <taxon>Embryophyta</taxon>
        <taxon>Tracheophyta</taxon>
        <taxon>Spermatophyta</taxon>
        <taxon>Pinopsida</taxon>
        <taxon>Pinidae</taxon>
        <taxon>Conifers II</taxon>
        <taxon>Cupressales</taxon>
        <taxon>Taxaceae</taxon>
        <taxon>Taxus</taxon>
    </lineage>
</organism>
<accession>A0AA38GIV9</accession>
<evidence type="ECO:0000256" key="1">
    <source>
        <dbReference type="SAM" id="MobiDB-lite"/>
    </source>
</evidence>
<feature type="non-terminal residue" evidence="3">
    <location>
        <position position="73"/>
    </location>
</feature>
<dbReference type="Pfam" id="PF25597">
    <property type="entry name" value="SH3_retrovirus"/>
    <property type="match status" value="1"/>
</dbReference>
<feature type="region of interest" description="Disordered" evidence="1">
    <location>
        <begin position="39"/>
        <end position="73"/>
    </location>
</feature>
<proteinExistence type="predicted"/>
<keyword evidence="4" id="KW-1185">Reference proteome</keyword>
<feature type="non-terminal residue" evidence="3">
    <location>
        <position position="1"/>
    </location>
</feature>
<name>A0AA38GIV9_TAXCH</name>
<protein>
    <recommendedName>
        <fullName evidence="2">Retroviral polymerase SH3-like domain-containing protein</fullName>
    </recommendedName>
</protein>
<gene>
    <name evidence="3" type="ORF">KI387_017258</name>
</gene>
<dbReference type="AlphaFoldDB" id="A0AA38GIV9"/>